<feature type="transmembrane region" description="Helical" evidence="10">
    <location>
        <begin position="592"/>
        <end position="613"/>
    </location>
</feature>
<keyword evidence="4 10" id="KW-0812">Transmembrane</keyword>
<protein>
    <submittedName>
        <fullName evidence="12">Pleiotropic drug resistance ABC transporter</fullName>
    </submittedName>
</protein>
<keyword evidence="7 10" id="KW-1133">Transmembrane helix</keyword>
<evidence type="ECO:0000256" key="6">
    <source>
        <dbReference type="ARBA" id="ARBA00022840"/>
    </source>
</evidence>
<dbReference type="SUPFAM" id="SSF52540">
    <property type="entry name" value="P-loop containing nucleoside triphosphate hydrolases"/>
    <property type="match status" value="2"/>
</dbReference>
<dbReference type="FunFam" id="3.40.50.300:FF:000054">
    <property type="entry name" value="ABC multidrug transporter atrF"/>
    <property type="match status" value="1"/>
</dbReference>
<dbReference type="Pfam" id="PF00005">
    <property type="entry name" value="ABC_tran"/>
    <property type="match status" value="2"/>
</dbReference>
<dbReference type="InterPro" id="IPR034001">
    <property type="entry name" value="ABCG_PDR_1"/>
</dbReference>
<evidence type="ECO:0000256" key="7">
    <source>
        <dbReference type="ARBA" id="ARBA00022989"/>
    </source>
</evidence>
<feature type="compositionally biased region" description="Basic and acidic residues" evidence="9">
    <location>
        <begin position="800"/>
        <end position="809"/>
    </location>
</feature>
<dbReference type="Proteomes" id="UP000807306">
    <property type="component" value="Unassembled WGS sequence"/>
</dbReference>
<dbReference type="OrthoDB" id="245989at2759"/>
<feature type="domain" description="ABC transporter" evidence="11">
    <location>
        <begin position="823"/>
        <end position="1062"/>
    </location>
</feature>
<feature type="transmembrane region" description="Helical" evidence="10">
    <location>
        <begin position="731"/>
        <end position="752"/>
    </location>
</feature>
<feature type="transmembrane region" description="Helical" evidence="10">
    <location>
        <begin position="625"/>
        <end position="643"/>
    </location>
</feature>
<keyword evidence="6" id="KW-0067">ATP-binding</keyword>
<feature type="transmembrane region" description="Helical" evidence="10">
    <location>
        <begin position="1230"/>
        <end position="1256"/>
    </location>
</feature>
<dbReference type="InterPro" id="IPR017871">
    <property type="entry name" value="ABC_transporter-like_CS"/>
</dbReference>
<dbReference type="InterPro" id="IPR043926">
    <property type="entry name" value="ABCG_dom"/>
</dbReference>
<evidence type="ECO:0000256" key="5">
    <source>
        <dbReference type="ARBA" id="ARBA00022741"/>
    </source>
</evidence>
<evidence type="ECO:0000259" key="11">
    <source>
        <dbReference type="PROSITE" id="PS50893"/>
    </source>
</evidence>
<comment type="caution">
    <text evidence="12">The sequence shown here is derived from an EMBL/GenBank/DDBJ whole genome shotgun (WGS) entry which is preliminary data.</text>
</comment>
<keyword evidence="3" id="KW-0813">Transport</keyword>
<dbReference type="CDD" id="cd03233">
    <property type="entry name" value="ABCG_PDR_domain1"/>
    <property type="match status" value="1"/>
</dbReference>
<feature type="compositionally biased region" description="Polar residues" evidence="9">
    <location>
        <begin position="18"/>
        <end position="45"/>
    </location>
</feature>
<keyword evidence="5" id="KW-0547">Nucleotide-binding</keyword>
<comment type="subcellular location">
    <subcellularLocation>
        <location evidence="1">Membrane</location>
        <topology evidence="1">Multi-pass membrane protein</topology>
    </subcellularLocation>
</comment>
<feature type="transmembrane region" description="Helical" evidence="10">
    <location>
        <begin position="1297"/>
        <end position="1317"/>
    </location>
</feature>
<feature type="region of interest" description="Disordered" evidence="9">
    <location>
        <begin position="772"/>
        <end position="810"/>
    </location>
</feature>
<accession>A0A9P6EMA2</accession>
<proteinExistence type="inferred from homology"/>
<feature type="transmembrane region" description="Helical" evidence="10">
    <location>
        <begin position="560"/>
        <end position="586"/>
    </location>
</feature>
<evidence type="ECO:0000256" key="3">
    <source>
        <dbReference type="ARBA" id="ARBA00022448"/>
    </source>
</evidence>
<feature type="compositionally biased region" description="Basic and acidic residues" evidence="9">
    <location>
        <begin position="776"/>
        <end position="789"/>
    </location>
</feature>
<reference evidence="12" key="1">
    <citation type="submission" date="2020-11" db="EMBL/GenBank/DDBJ databases">
        <authorList>
            <consortium name="DOE Joint Genome Institute"/>
            <person name="Ahrendt S."/>
            <person name="Riley R."/>
            <person name="Andreopoulos W."/>
            <person name="Labutti K."/>
            <person name="Pangilinan J."/>
            <person name="Ruiz-Duenas F.J."/>
            <person name="Barrasa J.M."/>
            <person name="Sanchez-Garcia M."/>
            <person name="Camarero S."/>
            <person name="Miyauchi S."/>
            <person name="Serrano A."/>
            <person name="Linde D."/>
            <person name="Babiker R."/>
            <person name="Drula E."/>
            <person name="Ayuso-Fernandez I."/>
            <person name="Pacheco R."/>
            <person name="Padilla G."/>
            <person name="Ferreira P."/>
            <person name="Barriuso J."/>
            <person name="Kellner H."/>
            <person name="Castanera R."/>
            <person name="Alfaro M."/>
            <person name="Ramirez L."/>
            <person name="Pisabarro A.G."/>
            <person name="Kuo A."/>
            <person name="Tritt A."/>
            <person name="Lipzen A."/>
            <person name="He G."/>
            <person name="Yan M."/>
            <person name="Ng V."/>
            <person name="Cullen D."/>
            <person name="Martin F."/>
            <person name="Rosso M.-N."/>
            <person name="Henrissat B."/>
            <person name="Hibbett D."/>
            <person name="Martinez A.T."/>
            <person name="Grigoriev I.V."/>
        </authorList>
    </citation>
    <scope>NUCLEOTIDE SEQUENCE</scope>
    <source>
        <strain evidence="12">CBS 506.95</strain>
    </source>
</reference>
<gene>
    <name evidence="12" type="ORF">CPB83DRAFT_868268</name>
</gene>
<dbReference type="GO" id="GO:0140359">
    <property type="term" value="F:ABC-type transporter activity"/>
    <property type="evidence" value="ECO:0007669"/>
    <property type="project" value="InterPro"/>
</dbReference>
<dbReference type="InterPro" id="IPR003593">
    <property type="entry name" value="AAA+_ATPase"/>
</dbReference>
<evidence type="ECO:0000256" key="1">
    <source>
        <dbReference type="ARBA" id="ARBA00004141"/>
    </source>
</evidence>
<dbReference type="InterPro" id="IPR003439">
    <property type="entry name" value="ABC_transporter-like_ATP-bd"/>
</dbReference>
<comment type="similarity">
    <text evidence="2">Belongs to the ABC transporter superfamily. ABCG family. PDR (TC 3.A.1.205) subfamily.</text>
</comment>
<dbReference type="PANTHER" id="PTHR19241">
    <property type="entry name" value="ATP-BINDING CASSETTE TRANSPORTER"/>
    <property type="match status" value="1"/>
</dbReference>
<dbReference type="InterPro" id="IPR027417">
    <property type="entry name" value="P-loop_NTPase"/>
</dbReference>
<evidence type="ECO:0000256" key="10">
    <source>
        <dbReference type="SAM" id="Phobius"/>
    </source>
</evidence>
<dbReference type="Pfam" id="PF01061">
    <property type="entry name" value="ABC2_membrane"/>
    <property type="match status" value="2"/>
</dbReference>
<keyword evidence="13" id="KW-1185">Reference proteome</keyword>
<name>A0A9P6EMA2_9AGAR</name>
<dbReference type="GO" id="GO:0016020">
    <property type="term" value="C:membrane"/>
    <property type="evidence" value="ECO:0007669"/>
    <property type="project" value="UniProtKB-SubCell"/>
</dbReference>
<dbReference type="GO" id="GO:0005524">
    <property type="term" value="F:ATP binding"/>
    <property type="evidence" value="ECO:0007669"/>
    <property type="project" value="UniProtKB-KW"/>
</dbReference>
<dbReference type="EMBL" id="MU157836">
    <property type="protein sequence ID" value="KAF9531204.1"/>
    <property type="molecule type" value="Genomic_DNA"/>
</dbReference>
<dbReference type="InterPro" id="IPR034003">
    <property type="entry name" value="ABCG_PDR_2"/>
</dbReference>
<dbReference type="Pfam" id="PF19055">
    <property type="entry name" value="ABC2_membrane_7"/>
    <property type="match status" value="1"/>
</dbReference>
<evidence type="ECO:0000256" key="4">
    <source>
        <dbReference type="ARBA" id="ARBA00022692"/>
    </source>
</evidence>
<dbReference type="InterPro" id="IPR010929">
    <property type="entry name" value="PDR_CDR_ABC"/>
</dbReference>
<dbReference type="PROSITE" id="PS50893">
    <property type="entry name" value="ABC_TRANSPORTER_2"/>
    <property type="match status" value="2"/>
</dbReference>
<sequence>MSTSTNYNTPRDYFDPSGFSQLSRTISEQQRTSEETNQTVVSLPTVSEHEDSSNDTLDDEQAFDFEKVLECYVQRVHDANIKTRKLGVVFEGLGVVGLGASASIQPTIGGLLNPINIFRNIKKARHPAIRNILTDFEGVVRPGEMLLVLGRPGSGCSTFLKVLANQRDEFHQIEGNVYYDSLTPEAVAKHYRGDVRYSPEDDIHYPTLTVDQTIRFAAATRAPQKRPPGSTRQGHIDKITEIQRTIFGLNHVKDTPVGNEAIRGVSGGEKKRVSISETLATRSRITSWDNSTRGLDASTALEFGRALRIATNMVKVSTIVSIYQAGENLYEVFDKVCVIYEGRMVYYGPASEAKQYFIEMGYQPIPRQTTPDFLVAVTDPNGRSRVKEEDRPVEKRGHPIPQTAAEFADYYKRSEVRQRNIEDMESYKKEHVGKSEKITEYKHSAKEEHAHHARRKSPYTISLPMQVRIAMVRRAQILRGSLTTQLLQTFVFAFQAVILGTMFLNLPVATSAFFSRGGVIFFSTFAPALFSMSEIPALFAQRPIILRHQRAGMYHPMVEALAMTAVDIPFTFITIAVFSLILYFSVRLQQTAAQFFIFFLFVISVTITMKAFFRGLAASFKSPAPAQAIAGVLLLVLSLYTGYQIPRPSMIGALRWITWINPVTYAFESLIANEFHTINGECSSLIPRGPGYEGITIANQVCSVVGSQPGQSTVNGDTFIGLSYGYYYKNLWRNFGIIIAFGVFFISWLLFFTEFNTGSASQQSMVLFKSGSKPMADQDDHASDEEKGQSTRSSSGQKEVVSEVEKQEAQEALASQPKMTNIFSWQHINYTVPVTGGQRQLLNDISGFVAPGKLTALMGESGAGKTTLLNVLAERTGTGVITGDRFLNGQALPSDFQAQTGYVQQMDTHVPTTTVREALVFSARLRQPASVPTAEKDAYAEKCLQMCGLEAYADAMVGTLGVEHRKRTTIGVELAAKPRLLLFLDEPTSGLDSQSAWAIMAFLRELANNGQAILCTIHQPSAELFSSFDRLLLLAKGGKTVFFGDIGENAQYIIEYFERGGARHCDPRENPAEYMLDVIGAGATATSTQDWHNVWLASDMRTELQETLDNIHAEGRKHPAVESTLKSTFATSWTYQVVELLKRQHLAFWRDPTYLMSKLAMNIFGGLLIGFTFWKSKDSIQGSQNKLFALFMGTILSAPLGNQIHVPYINMRSIYEIRERSSRMYHWSALTLAQIALEIPWNILGSSLFFLCFFWTVGFSSDRAGFTYFLYGVSFPIYYTTIALVVAALSPSAEIAGLLYSLCFSFVLTFDGVLQPFQQLGWWKWMYHLSPFTYLIEGLVGQAIGHQTITCAEKELVTIQPPSGQGCATYMAQYISNFGGYLNNPDASSDCRFCSVRTTDQWMGPTFNMYYDHHWRDFGLFWAYILFNIFLVFLFTYLARVRQHRIIPAISKKIATFRKPS</sequence>
<dbReference type="InterPro" id="IPR029481">
    <property type="entry name" value="ABC_trans_N"/>
</dbReference>
<organism evidence="12 13">
    <name type="scientific">Crepidotus variabilis</name>
    <dbReference type="NCBI Taxonomy" id="179855"/>
    <lineage>
        <taxon>Eukaryota</taxon>
        <taxon>Fungi</taxon>
        <taxon>Dikarya</taxon>
        <taxon>Basidiomycota</taxon>
        <taxon>Agaricomycotina</taxon>
        <taxon>Agaricomycetes</taxon>
        <taxon>Agaricomycetidae</taxon>
        <taxon>Agaricales</taxon>
        <taxon>Agaricineae</taxon>
        <taxon>Crepidotaceae</taxon>
        <taxon>Crepidotus</taxon>
    </lineage>
</organism>
<dbReference type="Pfam" id="PF06422">
    <property type="entry name" value="PDR_CDR"/>
    <property type="match status" value="1"/>
</dbReference>
<feature type="transmembrane region" description="Helical" evidence="10">
    <location>
        <begin position="518"/>
        <end position="539"/>
    </location>
</feature>
<feature type="transmembrane region" description="Helical" evidence="10">
    <location>
        <begin position="1188"/>
        <end position="1209"/>
    </location>
</feature>
<keyword evidence="8 10" id="KW-0472">Membrane</keyword>
<feature type="transmembrane region" description="Helical" evidence="10">
    <location>
        <begin position="1268"/>
        <end position="1290"/>
    </location>
</feature>
<evidence type="ECO:0000256" key="9">
    <source>
        <dbReference type="SAM" id="MobiDB-lite"/>
    </source>
</evidence>
<evidence type="ECO:0000256" key="8">
    <source>
        <dbReference type="ARBA" id="ARBA00023136"/>
    </source>
</evidence>
<dbReference type="Gene3D" id="3.40.50.300">
    <property type="entry name" value="P-loop containing nucleotide triphosphate hydrolases"/>
    <property type="match status" value="2"/>
</dbReference>
<evidence type="ECO:0000256" key="2">
    <source>
        <dbReference type="ARBA" id="ARBA00006012"/>
    </source>
</evidence>
<evidence type="ECO:0000313" key="12">
    <source>
        <dbReference type="EMBL" id="KAF9531204.1"/>
    </source>
</evidence>
<dbReference type="Pfam" id="PF14510">
    <property type="entry name" value="ABC_trans_N"/>
    <property type="match status" value="1"/>
</dbReference>
<feature type="transmembrane region" description="Helical" evidence="10">
    <location>
        <begin position="1159"/>
        <end position="1176"/>
    </location>
</feature>
<dbReference type="SMART" id="SM00382">
    <property type="entry name" value="AAA"/>
    <property type="match status" value="2"/>
</dbReference>
<dbReference type="InterPro" id="IPR013525">
    <property type="entry name" value="ABC2_TM"/>
</dbReference>
<dbReference type="GO" id="GO:0016887">
    <property type="term" value="F:ATP hydrolysis activity"/>
    <property type="evidence" value="ECO:0007669"/>
    <property type="project" value="InterPro"/>
</dbReference>
<feature type="transmembrane region" description="Helical" evidence="10">
    <location>
        <begin position="486"/>
        <end position="506"/>
    </location>
</feature>
<dbReference type="CDD" id="cd03232">
    <property type="entry name" value="ABCG_PDR_domain2"/>
    <property type="match status" value="1"/>
</dbReference>
<dbReference type="PROSITE" id="PS00211">
    <property type="entry name" value="ABC_TRANSPORTER_1"/>
    <property type="match status" value="1"/>
</dbReference>
<feature type="transmembrane region" description="Helical" evidence="10">
    <location>
        <begin position="1419"/>
        <end position="1439"/>
    </location>
</feature>
<feature type="domain" description="ABC transporter" evidence="11">
    <location>
        <begin position="112"/>
        <end position="366"/>
    </location>
</feature>
<evidence type="ECO:0000313" key="13">
    <source>
        <dbReference type="Proteomes" id="UP000807306"/>
    </source>
</evidence>
<feature type="region of interest" description="Disordered" evidence="9">
    <location>
        <begin position="1"/>
        <end position="57"/>
    </location>
</feature>